<dbReference type="EMBL" id="BARU01044505">
    <property type="protein sequence ID" value="GAH78432.1"/>
    <property type="molecule type" value="Genomic_DNA"/>
</dbReference>
<feature type="non-terminal residue" evidence="1">
    <location>
        <position position="38"/>
    </location>
</feature>
<evidence type="ECO:0000313" key="1">
    <source>
        <dbReference type="EMBL" id="GAH78432.1"/>
    </source>
</evidence>
<proteinExistence type="predicted"/>
<accession>X1I9R4</accession>
<protein>
    <submittedName>
        <fullName evidence="1">Uncharacterized protein</fullName>
    </submittedName>
</protein>
<dbReference type="AlphaFoldDB" id="X1I9R4"/>
<reference evidence="1" key="1">
    <citation type="journal article" date="2014" name="Front. Microbiol.">
        <title>High frequency of phylogenetically diverse reductive dehalogenase-homologous genes in deep subseafloor sedimentary metagenomes.</title>
        <authorList>
            <person name="Kawai M."/>
            <person name="Futagami T."/>
            <person name="Toyoda A."/>
            <person name="Takaki Y."/>
            <person name="Nishi S."/>
            <person name="Hori S."/>
            <person name="Arai W."/>
            <person name="Tsubouchi T."/>
            <person name="Morono Y."/>
            <person name="Uchiyama I."/>
            <person name="Ito T."/>
            <person name="Fujiyama A."/>
            <person name="Inagaki F."/>
            <person name="Takami H."/>
        </authorList>
    </citation>
    <scope>NUCLEOTIDE SEQUENCE</scope>
    <source>
        <strain evidence="1">Expedition CK06-06</strain>
    </source>
</reference>
<gene>
    <name evidence="1" type="ORF">S03H2_67851</name>
</gene>
<organism evidence="1">
    <name type="scientific">marine sediment metagenome</name>
    <dbReference type="NCBI Taxonomy" id="412755"/>
    <lineage>
        <taxon>unclassified sequences</taxon>
        <taxon>metagenomes</taxon>
        <taxon>ecological metagenomes</taxon>
    </lineage>
</organism>
<name>X1I9R4_9ZZZZ</name>
<sequence>MIPFSYAQTNGESISISSNLEFNEYSEIEGIKVNISEV</sequence>
<comment type="caution">
    <text evidence="1">The sequence shown here is derived from an EMBL/GenBank/DDBJ whole genome shotgun (WGS) entry which is preliminary data.</text>
</comment>